<dbReference type="InterPro" id="IPR036298">
    <property type="entry name" value="Chalcone_isomerase_sf"/>
</dbReference>
<evidence type="ECO:0000313" key="3">
    <source>
        <dbReference type="EMBL" id="ODB95806.1"/>
    </source>
</evidence>
<dbReference type="GO" id="GO:0016872">
    <property type="term" value="F:intramolecular lyase activity"/>
    <property type="evidence" value="ECO:0007669"/>
    <property type="project" value="InterPro"/>
</dbReference>
<dbReference type="InterPro" id="IPR016088">
    <property type="entry name" value="Chalcone_isomerase_3-sand"/>
</dbReference>
<dbReference type="Pfam" id="PF16036">
    <property type="entry name" value="Chalcone_3"/>
    <property type="match status" value="1"/>
</dbReference>
<dbReference type="Gene3D" id="3.50.70.10">
    <property type="match status" value="1"/>
</dbReference>
<reference evidence="3 4" key="1">
    <citation type="submission" date="2016-03" db="EMBL/GenBank/DDBJ databases">
        <title>Chemosynthetic sulphur-oxidizing symbionts of marine invertebrate animals are capable of nitrogen fixation.</title>
        <authorList>
            <person name="Petersen J.M."/>
            <person name="Kemper A."/>
            <person name="Gruber-Vodicka H."/>
            <person name="Cardini U."/>
            <person name="Geest Mvander."/>
            <person name="Kleiner M."/>
            <person name="Bulgheresi S."/>
            <person name="Fussmann M."/>
            <person name="Herbold C."/>
            <person name="Seah B.K.B."/>
            <person name="Antony C.Paul."/>
            <person name="Liu D."/>
            <person name="Belitz A."/>
            <person name="Weber M."/>
        </authorList>
    </citation>
    <scope>NUCLEOTIDE SEQUENCE [LARGE SCALE GENOMIC DNA]</scope>
    <source>
        <strain evidence="3">G_D</strain>
    </source>
</reference>
<dbReference type="RefSeq" id="WP_069024110.1">
    <property type="nucleotide sequence ID" value="NZ_LVJZ01000003.1"/>
</dbReference>
<comment type="caution">
    <text evidence="3">The sequence shown here is derived from an EMBL/GenBank/DDBJ whole genome shotgun (WGS) entry which is preliminary data.</text>
</comment>
<proteinExistence type="predicted"/>
<feature type="chain" id="PRO_5009118980" description="Chalcone isomerase domain-containing protein" evidence="1">
    <location>
        <begin position="20"/>
        <end position="187"/>
    </location>
</feature>
<keyword evidence="4" id="KW-1185">Reference proteome</keyword>
<dbReference type="STRING" id="1818881.A3196_02985"/>
<dbReference type="PANTHER" id="PTHR47698:SF2">
    <property type="entry name" value="FATTY-ACID-BINDING PROTEIN 3, CHLOROPLASTIC"/>
    <property type="match status" value="1"/>
</dbReference>
<gene>
    <name evidence="3" type="ORF">A3196_02985</name>
</gene>
<evidence type="ECO:0000256" key="1">
    <source>
        <dbReference type="SAM" id="SignalP"/>
    </source>
</evidence>
<evidence type="ECO:0000259" key="2">
    <source>
        <dbReference type="Pfam" id="PF16036"/>
    </source>
</evidence>
<organism evidence="3 4">
    <name type="scientific">Candidatus Thiodiazotropha endoloripes</name>
    <dbReference type="NCBI Taxonomy" id="1818881"/>
    <lineage>
        <taxon>Bacteria</taxon>
        <taxon>Pseudomonadati</taxon>
        <taxon>Pseudomonadota</taxon>
        <taxon>Gammaproteobacteria</taxon>
        <taxon>Chromatiales</taxon>
        <taxon>Sedimenticolaceae</taxon>
        <taxon>Candidatus Thiodiazotropha</taxon>
    </lineage>
</organism>
<dbReference type="Proteomes" id="UP000094849">
    <property type="component" value="Unassembled WGS sequence"/>
</dbReference>
<dbReference type="AlphaFoldDB" id="A0A1E2UM28"/>
<dbReference type="EMBL" id="LVJZ01000003">
    <property type="protein sequence ID" value="ODB95806.1"/>
    <property type="molecule type" value="Genomic_DNA"/>
</dbReference>
<dbReference type="PANTHER" id="PTHR47698">
    <property type="entry name" value="FATTY-ACID-BINDING PROTEIN 3, CHLOROPLASTIC"/>
    <property type="match status" value="1"/>
</dbReference>
<protein>
    <recommendedName>
        <fullName evidence="2">Chalcone isomerase domain-containing protein</fullName>
    </recommendedName>
</protein>
<accession>A0A1E2UM28</accession>
<dbReference type="InterPro" id="IPR016087">
    <property type="entry name" value="Chalcone_isomerase"/>
</dbReference>
<keyword evidence="1" id="KW-0732">Signal</keyword>
<feature type="signal peptide" evidence="1">
    <location>
        <begin position="1"/>
        <end position="19"/>
    </location>
</feature>
<evidence type="ECO:0000313" key="4">
    <source>
        <dbReference type="Proteomes" id="UP000094849"/>
    </source>
</evidence>
<dbReference type="SUPFAM" id="SSF54626">
    <property type="entry name" value="Chalcone isomerase"/>
    <property type="match status" value="1"/>
</dbReference>
<feature type="domain" description="Chalcone isomerase" evidence="2">
    <location>
        <begin position="19"/>
        <end position="186"/>
    </location>
</feature>
<name>A0A1E2UM28_9GAMM</name>
<sequence length="187" mass="21332">MKRLLLLCWLLSLLSIAVAKDVAGINLDERIERAEDGVTLELNGAGVREKFFFDIYVAALYLPQKSNQGFEIVQSEAAARVEMRMLYSKVEREKFVQGWNDGFSANLDERQLSQLAERLDQFNGWFETLTEGEVIELDYFPDRGTRVKIKGVEKGVIPGVDFFQALLKVWLGERPVTKSLKQDLLGR</sequence>